<dbReference type="VEuPathDB" id="TrichDB:TVAG_468010"/>
<dbReference type="InterPro" id="IPR035979">
    <property type="entry name" value="RBD_domain_sf"/>
</dbReference>
<dbReference type="SUPFAM" id="SSF54928">
    <property type="entry name" value="RNA-binding domain, RBD"/>
    <property type="match status" value="1"/>
</dbReference>
<dbReference type="OrthoDB" id="360390at2759"/>
<evidence type="ECO:0000313" key="4">
    <source>
        <dbReference type="EMBL" id="EAY13785.1"/>
    </source>
</evidence>
<dbReference type="KEGG" id="tva:4771770"/>
<dbReference type="AlphaFoldDB" id="A2E0P0"/>
<dbReference type="SMR" id="A2E0P0"/>
<dbReference type="Pfam" id="PF00076">
    <property type="entry name" value="RRM_1"/>
    <property type="match status" value="1"/>
</dbReference>
<reference evidence="4" key="1">
    <citation type="submission" date="2006-10" db="EMBL/GenBank/DDBJ databases">
        <authorList>
            <person name="Amadeo P."/>
            <person name="Zhao Q."/>
            <person name="Wortman J."/>
            <person name="Fraser-Liggett C."/>
            <person name="Carlton J."/>
        </authorList>
    </citation>
    <scope>NUCLEOTIDE SEQUENCE</scope>
    <source>
        <strain evidence="4">G3</strain>
    </source>
</reference>
<evidence type="ECO:0000256" key="1">
    <source>
        <dbReference type="PROSITE-ProRule" id="PRU00176"/>
    </source>
</evidence>
<accession>A2E0P0</accession>
<dbReference type="Gene3D" id="3.30.70.330">
    <property type="match status" value="1"/>
</dbReference>
<keyword evidence="5" id="KW-1185">Reference proteome</keyword>
<evidence type="ECO:0000313" key="5">
    <source>
        <dbReference type="Proteomes" id="UP000001542"/>
    </source>
</evidence>
<dbReference type="RefSeq" id="XP_001326008.1">
    <property type="nucleotide sequence ID" value="XM_001325973.1"/>
</dbReference>
<dbReference type="GO" id="GO:0003723">
    <property type="term" value="F:RNA binding"/>
    <property type="evidence" value="ECO:0007669"/>
    <property type="project" value="UniProtKB-UniRule"/>
</dbReference>
<dbReference type="CDD" id="cd00590">
    <property type="entry name" value="RRM_SF"/>
    <property type="match status" value="1"/>
</dbReference>
<feature type="domain" description="RRM" evidence="3">
    <location>
        <begin position="11"/>
        <end position="80"/>
    </location>
</feature>
<name>A2E0P0_TRIV3</name>
<dbReference type="InterPro" id="IPR000504">
    <property type="entry name" value="RRM_dom"/>
</dbReference>
<gene>
    <name evidence="4" type="ORF">TVAG_468010</name>
</gene>
<dbReference type="InterPro" id="IPR012677">
    <property type="entry name" value="Nucleotide-bd_a/b_plait_sf"/>
</dbReference>
<sequence length="105" mass="11862">MSEEKTGGFPKTVFVKRLPEDYTMTEVAELAVQYGQIMEMTRMDDGALLIRFEESDSAKGFTDAASGKKGKVLKIRDSQIYVIPKRNRKNSTENANAKQQSKPRK</sequence>
<organism evidence="4 5">
    <name type="scientific">Trichomonas vaginalis (strain ATCC PRA-98 / G3)</name>
    <dbReference type="NCBI Taxonomy" id="412133"/>
    <lineage>
        <taxon>Eukaryota</taxon>
        <taxon>Metamonada</taxon>
        <taxon>Parabasalia</taxon>
        <taxon>Trichomonadida</taxon>
        <taxon>Trichomonadidae</taxon>
        <taxon>Trichomonas</taxon>
    </lineage>
</organism>
<keyword evidence="1" id="KW-0694">RNA-binding</keyword>
<reference evidence="4" key="2">
    <citation type="journal article" date="2007" name="Science">
        <title>Draft genome sequence of the sexually transmitted pathogen Trichomonas vaginalis.</title>
        <authorList>
            <person name="Carlton J.M."/>
            <person name="Hirt R.P."/>
            <person name="Silva J.C."/>
            <person name="Delcher A.L."/>
            <person name="Schatz M."/>
            <person name="Zhao Q."/>
            <person name="Wortman J.R."/>
            <person name="Bidwell S.L."/>
            <person name="Alsmark U.C.M."/>
            <person name="Besteiro S."/>
            <person name="Sicheritz-Ponten T."/>
            <person name="Noel C.J."/>
            <person name="Dacks J.B."/>
            <person name="Foster P.G."/>
            <person name="Simillion C."/>
            <person name="Van de Peer Y."/>
            <person name="Miranda-Saavedra D."/>
            <person name="Barton G.J."/>
            <person name="Westrop G.D."/>
            <person name="Mueller S."/>
            <person name="Dessi D."/>
            <person name="Fiori P.L."/>
            <person name="Ren Q."/>
            <person name="Paulsen I."/>
            <person name="Zhang H."/>
            <person name="Bastida-Corcuera F.D."/>
            <person name="Simoes-Barbosa A."/>
            <person name="Brown M.T."/>
            <person name="Hayes R.D."/>
            <person name="Mukherjee M."/>
            <person name="Okumura C.Y."/>
            <person name="Schneider R."/>
            <person name="Smith A.J."/>
            <person name="Vanacova S."/>
            <person name="Villalvazo M."/>
            <person name="Haas B.J."/>
            <person name="Pertea M."/>
            <person name="Feldblyum T.V."/>
            <person name="Utterback T.R."/>
            <person name="Shu C.L."/>
            <person name="Osoegawa K."/>
            <person name="de Jong P.J."/>
            <person name="Hrdy I."/>
            <person name="Horvathova L."/>
            <person name="Zubacova Z."/>
            <person name="Dolezal P."/>
            <person name="Malik S.B."/>
            <person name="Logsdon J.M. Jr."/>
            <person name="Henze K."/>
            <person name="Gupta A."/>
            <person name="Wang C.C."/>
            <person name="Dunne R.L."/>
            <person name="Upcroft J.A."/>
            <person name="Upcroft P."/>
            <person name="White O."/>
            <person name="Salzberg S.L."/>
            <person name="Tang P."/>
            <person name="Chiu C.-H."/>
            <person name="Lee Y.-S."/>
            <person name="Embley T.M."/>
            <person name="Coombs G.H."/>
            <person name="Mottram J.C."/>
            <person name="Tachezy J."/>
            <person name="Fraser-Liggett C.M."/>
            <person name="Johnson P.J."/>
        </authorList>
    </citation>
    <scope>NUCLEOTIDE SEQUENCE [LARGE SCALE GENOMIC DNA]</scope>
    <source>
        <strain evidence="4">G3</strain>
    </source>
</reference>
<dbReference type="VEuPathDB" id="TrichDB:TVAGG3_0073800"/>
<proteinExistence type="predicted"/>
<dbReference type="InParanoid" id="A2E0P0"/>
<dbReference type="Proteomes" id="UP000001542">
    <property type="component" value="Unassembled WGS sequence"/>
</dbReference>
<evidence type="ECO:0000259" key="3">
    <source>
        <dbReference type="PROSITE" id="PS50102"/>
    </source>
</evidence>
<dbReference type="EMBL" id="DS113280">
    <property type="protein sequence ID" value="EAY13785.1"/>
    <property type="molecule type" value="Genomic_DNA"/>
</dbReference>
<feature type="compositionally biased region" description="Polar residues" evidence="2">
    <location>
        <begin position="92"/>
        <end position="105"/>
    </location>
</feature>
<dbReference type="PROSITE" id="PS50102">
    <property type="entry name" value="RRM"/>
    <property type="match status" value="1"/>
</dbReference>
<protein>
    <recommendedName>
        <fullName evidence="3">RRM domain-containing protein</fullName>
    </recommendedName>
</protein>
<evidence type="ECO:0000256" key="2">
    <source>
        <dbReference type="SAM" id="MobiDB-lite"/>
    </source>
</evidence>
<feature type="region of interest" description="Disordered" evidence="2">
    <location>
        <begin position="83"/>
        <end position="105"/>
    </location>
</feature>